<comment type="cofactor">
    <cofactor evidence="1">
        <name>L-ascorbate</name>
        <dbReference type="ChEBI" id="CHEBI:38290"/>
    </cofactor>
</comment>
<dbReference type="InterPro" id="IPR006620">
    <property type="entry name" value="Pro_4_hyd_alph"/>
</dbReference>
<dbReference type="PANTHER" id="PTHR10869">
    <property type="entry name" value="PROLYL 4-HYDROXYLASE ALPHA SUBUNIT"/>
    <property type="match status" value="1"/>
</dbReference>
<comment type="caution">
    <text evidence="8">The sequence shown here is derived from an EMBL/GenBank/DDBJ whole genome shotgun (WGS) entry which is preliminary data.</text>
</comment>
<organism evidence="8 11">
    <name type="scientific">Myxococcus fulvus</name>
    <dbReference type="NCBI Taxonomy" id="33"/>
    <lineage>
        <taxon>Bacteria</taxon>
        <taxon>Pseudomonadati</taxon>
        <taxon>Myxococcota</taxon>
        <taxon>Myxococcia</taxon>
        <taxon>Myxococcales</taxon>
        <taxon>Cystobacterineae</taxon>
        <taxon>Myxococcaceae</taxon>
        <taxon>Myxococcus</taxon>
    </lineage>
</organism>
<accession>A0A511TDJ7</accession>
<dbReference type="EMBL" id="FOIB01000007">
    <property type="protein sequence ID" value="SEU27162.1"/>
    <property type="molecule type" value="Genomic_DNA"/>
</dbReference>
<evidence type="ECO:0000313" key="8">
    <source>
        <dbReference type="EMBL" id="GEN12240.1"/>
    </source>
</evidence>
<feature type="domain" description="Fe2OG dioxygenase" evidence="7">
    <location>
        <begin position="87"/>
        <end position="176"/>
    </location>
</feature>
<evidence type="ECO:0000256" key="3">
    <source>
        <dbReference type="ARBA" id="ARBA00022896"/>
    </source>
</evidence>
<evidence type="ECO:0000313" key="10">
    <source>
        <dbReference type="Proteomes" id="UP000183760"/>
    </source>
</evidence>
<evidence type="ECO:0000256" key="2">
    <source>
        <dbReference type="ARBA" id="ARBA00022723"/>
    </source>
</evidence>
<dbReference type="SMART" id="SM00702">
    <property type="entry name" value="P4Hc"/>
    <property type="match status" value="1"/>
</dbReference>
<dbReference type="InterPro" id="IPR011051">
    <property type="entry name" value="RmlC_Cupin_sf"/>
</dbReference>
<dbReference type="GO" id="GO:0005506">
    <property type="term" value="F:iron ion binding"/>
    <property type="evidence" value="ECO:0007669"/>
    <property type="project" value="InterPro"/>
</dbReference>
<keyword evidence="3" id="KW-0847">Vitamin C</keyword>
<proteinExistence type="predicted"/>
<dbReference type="GO" id="GO:0031418">
    <property type="term" value="F:L-ascorbic acid binding"/>
    <property type="evidence" value="ECO:0007669"/>
    <property type="project" value="UniProtKB-KW"/>
</dbReference>
<keyword evidence="4 9" id="KW-0223">Dioxygenase</keyword>
<evidence type="ECO:0000313" key="9">
    <source>
        <dbReference type="EMBL" id="SEU27162.1"/>
    </source>
</evidence>
<dbReference type="AlphaFoldDB" id="A0A511TDJ7"/>
<keyword evidence="6" id="KW-0408">Iron</keyword>
<dbReference type="InterPro" id="IPR045054">
    <property type="entry name" value="P4HA-like"/>
</dbReference>
<reference evidence="9 10" key="1">
    <citation type="submission" date="2016-10" db="EMBL/GenBank/DDBJ databases">
        <authorList>
            <person name="Varghese N."/>
            <person name="Submissions S."/>
        </authorList>
    </citation>
    <scope>NUCLEOTIDE SEQUENCE [LARGE SCALE GENOMIC DNA]</scope>
    <source>
        <strain evidence="9 10">DSM 16525</strain>
    </source>
</reference>
<evidence type="ECO:0000256" key="4">
    <source>
        <dbReference type="ARBA" id="ARBA00022964"/>
    </source>
</evidence>
<dbReference type="PROSITE" id="PS51471">
    <property type="entry name" value="FE2OG_OXY"/>
    <property type="match status" value="1"/>
</dbReference>
<evidence type="ECO:0000259" key="7">
    <source>
        <dbReference type="PROSITE" id="PS51471"/>
    </source>
</evidence>
<keyword evidence="2" id="KW-0479">Metal-binding</keyword>
<dbReference type="EMBL" id="BJXR01000059">
    <property type="protein sequence ID" value="GEN12240.1"/>
    <property type="molecule type" value="Genomic_DNA"/>
</dbReference>
<sequence>MGALTPVEGAGGILEFPDALTDTQALLDLAREPDGWQPTANASVTDKHANMRTLEMTLPALAPYRALVEGRLLDAANTRWGLALREHLPQAHLVRYEPGQMYPPHFDHLGTPERFFTVIGYLNDDYQGGATVFPDLDLRIEPRAGKVAVFPSHYCHYPADVTSGTKYVAVTFLLGRRPGPRVFRLPTPRP</sequence>
<evidence type="ECO:0000256" key="6">
    <source>
        <dbReference type="ARBA" id="ARBA00023004"/>
    </source>
</evidence>
<evidence type="ECO:0000256" key="5">
    <source>
        <dbReference type="ARBA" id="ARBA00023002"/>
    </source>
</evidence>
<dbReference type="Proteomes" id="UP000321514">
    <property type="component" value="Unassembled WGS sequence"/>
</dbReference>
<dbReference type="InterPro" id="IPR005123">
    <property type="entry name" value="Oxoglu/Fe-dep_dioxygenase_dom"/>
</dbReference>
<dbReference type="Proteomes" id="UP000183760">
    <property type="component" value="Unassembled WGS sequence"/>
</dbReference>
<dbReference type="OrthoDB" id="564897at2"/>
<dbReference type="Gene3D" id="2.60.120.620">
    <property type="entry name" value="q2cbj1_9rhob like domain"/>
    <property type="match status" value="1"/>
</dbReference>
<dbReference type="RefSeq" id="WP_052771063.1">
    <property type="nucleotide sequence ID" value="NZ_BJXR01000059.1"/>
</dbReference>
<dbReference type="STRING" id="1334629.MFUL124B02_21395"/>
<name>A0A511TDJ7_MYXFU</name>
<evidence type="ECO:0000313" key="11">
    <source>
        <dbReference type="Proteomes" id="UP000321514"/>
    </source>
</evidence>
<keyword evidence="10" id="KW-1185">Reference proteome</keyword>
<dbReference type="GO" id="GO:0016705">
    <property type="term" value="F:oxidoreductase activity, acting on paired donors, with incorporation or reduction of molecular oxygen"/>
    <property type="evidence" value="ECO:0007669"/>
    <property type="project" value="InterPro"/>
</dbReference>
<keyword evidence="5" id="KW-0560">Oxidoreductase</keyword>
<dbReference type="GO" id="GO:0051213">
    <property type="term" value="F:dioxygenase activity"/>
    <property type="evidence" value="ECO:0007669"/>
    <property type="project" value="UniProtKB-KW"/>
</dbReference>
<protein>
    <submittedName>
        <fullName evidence="9">Predicted 2-oxoglutarate-and Fe(II)-dependent dioxygenase YbiX</fullName>
    </submittedName>
</protein>
<dbReference type="SUPFAM" id="SSF51182">
    <property type="entry name" value="RmlC-like cupins"/>
    <property type="match status" value="1"/>
</dbReference>
<dbReference type="InterPro" id="IPR044862">
    <property type="entry name" value="Pro_4_hyd_alph_FE2OG_OXY"/>
</dbReference>
<evidence type="ECO:0000256" key="1">
    <source>
        <dbReference type="ARBA" id="ARBA00001961"/>
    </source>
</evidence>
<dbReference type="PANTHER" id="PTHR10869:SF246">
    <property type="entry name" value="TRANSMEMBRANE PROLYL 4-HYDROXYLASE"/>
    <property type="match status" value="1"/>
</dbReference>
<reference evidence="8 11" key="2">
    <citation type="submission" date="2019-07" db="EMBL/GenBank/DDBJ databases">
        <title>Whole genome shotgun sequence of Myxococcus fulvus NBRC 100333.</title>
        <authorList>
            <person name="Hosoyama A."/>
            <person name="Uohara A."/>
            <person name="Ohji S."/>
            <person name="Ichikawa N."/>
        </authorList>
    </citation>
    <scope>NUCLEOTIDE SEQUENCE [LARGE SCALE GENOMIC DNA]</scope>
    <source>
        <strain evidence="8 11">NBRC 100333</strain>
    </source>
</reference>
<dbReference type="Pfam" id="PF13640">
    <property type="entry name" value="2OG-FeII_Oxy_3"/>
    <property type="match status" value="1"/>
</dbReference>
<gene>
    <name evidence="8" type="ORF">MFU01_72770</name>
    <name evidence="9" type="ORF">SAMN05443572_107397</name>
</gene>